<feature type="region of interest" description="Disordered" evidence="1">
    <location>
        <begin position="134"/>
        <end position="167"/>
    </location>
</feature>
<sequence>MDLPLGTILSALAFRLTVLNASCQDATASPLMNTFPFSCPGDVGWAYPSSTPHEARCPRRKALLQAHFRLGSGSDTICQDPPLGTILSALAFRLTVLNASCQDATASPLMNTFPFSCPGDVGWAYRLIPSRSVPEEGPFDEDVEPREGWMRGKPIPHRLGRKRGRYS</sequence>
<dbReference type="EMBL" id="CM018046">
    <property type="protein sequence ID" value="KAA8525732.1"/>
    <property type="molecule type" value="Genomic_DNA"/>
</dbReference>
<reference evidence="3 4" key="1">
    <citation type="submission" date="2019-09" db="EMBL/GenBank/DDBJ databases">
        <title>A chromosome-level genome assembly of the Chinese tupelo Nyssa sinensis.</title>
        <authorList>
            <person name="Yang X."/>
            <person name="Kang M."/>
            <person name="Yang Y."/>
            <person name="Xiong H."/>
            <person name="Wang M."/>
            <person name="Zhang Z."/>
            <person name="Wang Z."/>
            <person name="Wu H."/>
            <person name="Ma T."/>
            <person name="Liu J."/>
            <person name="Xi Z."/>
        </authorList>
    </citation>
    <scope>NUCLEOTIDE SEQUENCE [LARGE SCALE GENOMIC DNA]</scope>
    <source>
        <strain evidence="3">J267</strain>
        <tissue evidence="3">Leaf</tissue>
    </source>
</reference>
<keyword evidence="4" id="KW-1185">Reference proteome</keyword>
<protein>
    <submittedName>
        <fullName evidence="3">Uncharacterized protein</fullName>
    </submittedName>
</protein>
<feature type="chain" id="PRO_5023927966" evidence="2">
    <location>
        <begin position="29"/>
        <end position="167"/>
    </location>
</feature>
<evidence type="ECO:0000256" key="1">
    <source>
        <dbReference type="SAM" id="MobiDB-lite"/>
    </source>
</evidence>
<dbReference type="AlphaFoldDB" id="A0A5J5A784"/>
<name>A0A5J5A784_9ASTE</name>
<evidence type="ECO:0000256" key="2">
    <source>
        <dbReference type="SAM" id="SignalP"/>
    </source>
</evidence>
<organism evidence="3 4">
    <name type="scientific">Nyssa sinensis</name>
    <dbReference type="NCBI Taxonomy" id="561372"/>
    <lineage>
        <taxon>Eukaryota</taxon>
        <taxon>Viridiplantae</taxon>
        <taxon>Streptophyta</taxon>
        <taxon>Embryophyta</taxon>
        <taxon>Tracheophyta</taxon>
        <taxon>Spermatophyta</taxon>
        <taxon>Magnoliopsida</taxon>
        <taxon>eudicotyledons</taxon>
        <taxon>Gunneridae</taxon>
        <taxon>Pentapetalae</taxon>
        <taxon>asterids</taxon>
        <taxon>Cornales</taxon>
        <taxon>Nyssaceae</taxon>
        <taxon>Nyssa</taxon>
    </lineage>
</organism>
<proteinExistence type="predicted"/>
<feature type="compositionally biased region" description="Basic residues" evidence="1">
    <location>
        <begin position="154"/>
        <end position="167"/>
    </location>
</feature>
<gene>
    <name evidence="3" type="ORF">F0562_007587</name>
</gene>
<accession>A0A5J5A784</accession>
<feature type="signal peptide" evidence="2">
    <location>
        <begin position="1"/>
        <end position="28"/>
    </location>
</feature>
<evidence type="ECO:0000313" key="4">
    <source>
        <dbReference type="Proteomes" id="UP000325577"/>
    </source>
</evidence>
<evidence type="ECO:0000313" key="3">
    <source>
        <dbReference type="EMBL" id="KAA8525732.1"/>
    </source>
</evidence>
<keyword evidence="2" id="KW-0732">Signal</keyword>
<dbReference type="Proteomes" id="UP000325577">
    <property type="component" value="Linkage Group LG3"/>
</dbReference>